<dbReference type="EMBL" id="MU001672">
    <property type="protein sequence ID" value="KAF2460828.1"/>
    <property type="molecule type" value="Genomic_DNA"/>
</dbReference>
<keyword evidence="1" id="KW-1133">Transmembrane helix</keyword>
<organism evidence="2 3">
    <name type="scientific">Lineolata rhizophorae</name>
    <dbReference type="NCBI Taxonomy" id="578093"/>
    <lineage>
        <taxon>Eukaryota</taxon>
        <taxon>Fungi</taxon>
        <taxon>Dikarya</taxon>
        <taxon>Ascomycota</taxon>
        <taxon>Pezizomycotina</taxon>
        <taxon>Dothideomycetes</taxon>
        <taxon>Dothideomycetes incertae sedis</taxon>
        <taxon>Lineolatales</taxon>
        <taxon>Lineolataceae</taxon>
        <taxon>Lineolata</taxon>
    </lineage>
</organism>
<sequence>MSAAMMVVPRAFVLAVVVPVAVWVLGAMVVAMALTAVTATTAPVALFYVRLALTLVLLCRKITFEIGEAH</sequence>
<evidence type="ECO:0000313" key="2">
    <source>
        <dbReference type="EMBL" id="KAF2460828.1"/>
    </source>
</evidence>
<keyword evidence="1" id="KW-0812">Transmembrane</keyword>
<protein>
    <submittedName>
        <fullName evidence="2">Uncharacterized protein</fullName>
    </submittedName>
</protein>
<accession>A0A6A6PAC3</accession>
<feature type="non-terminal residue" evidence="2">
    <location>
        <position position="70"/>
    </location>
</feature>
<gene>
    <name evidence="2" type="ORF">BDY21DRAFT_333542</name>
</gene>
<name>A0A6A6PAC3_9PEZI</name>
<keyword evidence="1" id="KW-0472">Membrane</keyword>
<dbReference type="AlphaFoldDB" id="A0A6A6PAC3"/>
<proteinExistence type="predicted"/>
<evidence type="ECO:0000313" key="3">
    <source>
        <dbReference type="Proteomes" id="UP000799766"/>
    </source>
</evidence>
<reference evidence="2" key="1">
    <citation type="journal article" date="2020" name="Stud. Mycol.">
        <title>101 Dothideomycetes genomes: a test case for predicting lifestyles and emergence of pathogens.</title>
        <authorList>
            <person name="Haridas S."/>
            <person name="Albert R."/>
            <person name="Binder M."/>
            <person name="Bloem J."/>
            <person name="Labutti K."/>
            <person name="Salamov A."/>
            <person name="Andreopoulos B."/>
            <person name="Baker S."/>
            <person name="Barry K."/>
            <person name="Bills G."/>
            <person name="Bluhm B."/>
            <person name="Cannon C."/>
            <person name="Castanera R."/>
            <person name="Culley D."/>
            <person name="Daum C."/>
            <person name="Ezra D."/>
            <person name="Gonzalez J."/>
            <person name="Henrissat B."/>
            <person name="Kuo A."/>
            <person name="Liang C."/>
            <person name="Lipzen A."/>
            <person name="Lutzoni F."/>
            <person name="Magnuson J."/>
            <person name="Mondo S."/>
            <person name="Nolan M."/>
            <person name="Ohm R."/>
            <person name="Pangilinan J."/>
            <person name="Park H.-J."/>
            <person name="Ramirez L."/>
            <person name="Alfaro M."/>
            <person name="Sun H."/>
            <person name="Tritt A."/>
            <person name="Yoshinaga Y."/>
            <person name="Zwiers L.-H."/>
            <person name="Turgeon B."/>
            <person name="Goodwin S."/>
            <person name="Spatafora J."/>
            <person name="Crous P."/>
            <person name="Grigoriev I."/>
        </authorList>
    </citation>
    <scope>NUCLEOTIDE SEQUENCE</scope>
    <source>
        <strain evidence="2">ATCC 16933</strain>
    </source>
</reference>
<keyword evidence="3" id="KW-1185">Reference proteome</keyword>
<feature type="transmembrane region" description="Helical" evidence="1">
    <location>
        <begin position="12"/>
        <end position="34"/>
    </location>
</feature>
<dbReference type="Proteomes" id="UP000799766">
    <property type="component" value="Unassembled WGS sequence"/>
</dbReference>
<feature type="transmembrane region" description="Helical" evidence="1">
    <location>
        <begin position="40"/>
        <end position="59"/>
    </location>
</feature>
<evidence type="ECO:0000256" key="1">
    <source>
        <dbReference type="SAM" id="Phobius"/>
    </source>
</evidence>